<proteinExistence type="predicted"/>
<dbReference type="AlphaFoldDB" id="A0A9N9GSL7"/>
<evidence type="ECO:0000313" key="2">
    <source>
        <dbReference type="Proteomes" id="UP000789405"/>
    </source>
</evidence>
<accession>A0A9N9GSL7</accession>
<keyword evidence="2" id="KW-1185">Reference proteome</keyword>
<organism evidence="1 2">
    <name type="scientific">Dentiscutata erythropus</name>
    <dbReference type="NCBI Taxonomy" id="1348616"/>
    <lineage>
        <taxon>Eukaryota</taxon>
        <taxon>Fungi</taxon>
        <taxon>Fungi incertae sedis</taxon>
        <taxon>Mucoromycota</taxon>
        <taxon>Glomeromycotina</taxon>
        <taxon>Glomeromycetes</taxon>
        <taxon>Diversisporales</taxon>
        <taxon>Gigasporaceae</taxon>
        <taxon>Dentiscutata</taxon>
    </lineage>
</organism>
<gene>
    <name evidence="1" type="ORF">DERYTH_LOCUS8941</name>
</gene>
<feature type="non-terminal residue" evidence="1">
    <location>
        <position position="185"/>
    </location>
</feature>
<dbReference type="EMBL" id="CAJVPY010004742">
    <property type="protein sequence ID" value="CAG8626904.1"/>
    <property type="molecule type" value="Genomic_DNA"/>
</dbReference>
<dbReference type="OrthoDB" id="2016758at2759"/>
<reference evidence="1" key="1">
    <citation type="submission" date="2021-06" db="EMBL/GenBank/DDBJ databases">
        <authorList>
            <person name="Kallberg Y."/>
            <person name="Tangrot J."/>
            <person name="Rosling A."/>
        </authorList>
    </citation>
    <scope>NUCLEOTIDE SEQUENCE</scope>
    <source>
        <strain evidence="1">MA453B</strain>
    </source>
</reference>
<comment type="caution">
    <text evidence="1">The sequence shown here is derived from an EMBL/GenBank/DDBJ whole genome shotgun (WGS) entry which is preliminary data.</text>
</comment>
<sequence>LEKTYLDLDNNPFELSTNLNKFFISTPPKTNTKISSHTLTWTLNQENDLMLDIVSFTSILILEIQKQFSNNPFVDAMKIFKLSDWSLNNQTISEFAVINSNDTRIEWFHFKQLVYKNYSNLPIDKLLVLLFQLFSKYWLRNGLNNDTLHMFIMVGLEETDVMEFNFNDALKIWYQTKERKINKED</sequence>
<protein>
    <submittedName>
        <fullName evidence="1">26379_t:CDS:1</fullName>
    </submittedName>
</protein>
<name>A0A9N9GSL7_9GLOM</name>
<dbReference type="Proteomes" id="UP000789405">
    <property type="component" value="Unassembled WGS sequence"/>
</dbReference>
<evidence type="ECO:0000313" key="1">
    <source>
        <dbReference type="EMBL" id="CAG8626904.1"/>
    </source>
</evidence>